<dbReference type="PROSITE" id="PS51677">
    <property type="entry name" value="NODB"/>
    <property type="match status" value="1"/>
</dbReference>
<evidence type="ECO:0000313" key="6">
    <source>
        <dbReference type="EMBL" id="SDX60066.1"/>
    </source>
</evidence>
<dbReference type="RefSeq" id="WP_092891620.1">
    <property type="nucleotide sequence ID" value="NZ_CP061498.1"/>
</dbReference>
<evidence type="ECO:0000256" key="3">
    <source>
        <dbReference type="ARBA" id="ARBA00020071"/>
    </source>
</evidence>
<dbReference type="OrthoDB" id="9787041at2"/>
<dbReference type="PANTHER" id="PTHR43123">
    <property type="entry name" value="POLYSACCHARIDE DEACETYLASE-RELATED"/>
    <property type="match status" value="1"/>
</dbReference>
<evidence type="ECO:0000256" key="2">
    <source>
        <dbReference type="ARBA" id="ARBA00010973"/>
    </source>
</evidence>
<dbReference type="Proteomes" id="UP000198539">
    <property type="component" value="Unassembled WGS sequence"/>
</dbReference>
<dbReference type="EMBL" id="FNOM01000011">
    <property type="protein sequence ID" value="SDX60066.1"/>
    <property type="molecule type" value="Genomic_DNA"/>
</dbReference>
<accession>A0A1H3D154</accession>
<protein>
    <recommendedName>
        <fullName evidence="3">Chitooligosaccharide deacetylase</fullName>
    </recommendedName>
    <alternativeName>
        <fullName evidence="4">Nodulation protein B</fullName>
    </alternativeName>
</protein>
<proteinExistence type="inferred from homology"/>
<comment type="similarity">
    <text evidence="2">Belongs to the polysaccharide deacetylase family.</text>
</comment>
<dbReference type="STRING" id="564137.SAMN04488238_11147"/>
<evidence type="ECO:0000259" key="5">
    <source>
        <dbReference type="PROSITE" id="PS51677"/>
    </source>
</evidence>
<dbReference type="InterPro" id="IPR002509">
    <property type="entry name" value="NODB_dom"/>
</dbReference>
<sequence>MSAAGEGRARDLTGYGASPPEIRWPGGAGLAVNFVLNVEEGSEYSVGDGDGRSEGALTEVRASRVPEGHRDLAAESMYEYGARVGFWRLHRLFTGRGVPLTVFASAQALERCPDIAAAIAATDWDLCAHGWRWVEHYLIDPATEERHIAEAHKSLLRTVGRAPRGWYCRYSASEATRSLVQAHGGFDYDSDAYNDDLPYWTEGVHGPHLVIPYSMVTNDAKFLSGDVFSARDYADFLIDTFDVLLDEARDVPRMMSIGLHARVIGHPGRIAGLMRFMDHIAEKPGVWMCRRAEIADHWRAQMPPLGASS</sequence>
<dbReference type="GO" id="GO:0005975">
    <property type="term" value="P:carbohydrate metabolic process"/>
    <property type="evidence" value="ECO:0007669"/>
    <property type="project" value="InterPro"/>
</dbReference>
<evidence type="ECO:0000256" key="4">
    <source>
        <dbReference type="ARBA" id="ARBA00032976"/>
    </source>
</evidence>
<dbReference type="GO" id="GO:0016810">
    <property type="term" value="F:hydrolase activity, acting on carbon-nitrogen (but not peptide) bonds"/>
    <property type="evidence" value="ECO:0007669"/>
    <property type="project" value="InterPro"/>
</dbReference>
<gene>
    <name evidence="6" type="ORF">SAMN04488238_11147</name>
</gene>
<organism evidence="6 7">
    <name type="scientific">Roseicitreum antarcticum</name>
    <dbReference type="NCBI Taxonomy" id="564137"/>
    <lineage>
        <taxon>Bacteria</taxon>
        <taxon>Pseudomonadati</taxon>
        <taxon>Pseudomonadota</taxon>
        <taxon>Alphaproteobacteria</taxon>
        <taxon>Rhodobacterales</taxon>
        <taxon>Paracoccaceae</taxon>
        <taxon>Roseicitreum</taxon>
    </lineage>
</organism>
<dbReference type="InterPro" id="IPR011330">
    <property type="entry name" value="Glyco_hydro/deAcase_b/a-brl"/>
</dbReference>
<dbReference type="SUPFAM" id="SSF88713">
    <property type="entry name" value="Glycoside hydrolase/deacetylase"/>
    <property type="match status" value="1"/>
</dbReference>
<evidence type="ECO:0000313" key="7">
    <source>
        <dbReference type="Proteomes" id="UP000198539"/>
    </source>
</evidence>
<dbReference type="AlphaFoldDB" id="A0A1H3D154"/>
<keyword evidence="7" id="KW-1185">Reference proteome</keyword>
<evidence type="ECO:0000256" key="1">
    <source>
        <dbReference type="ARBA" id="ARBA00003236"/>
    </source>
</evidence>
<dbReference type="Gene3D" id="3.20.20.370">
    <property type="entry name" value="Glycoside hydrolase/deacetylase"/>
    <property type="match status" value="1"/>
</dbReference>
<reference evidence="6 7" key="1">
    <citation type="submission" date="2016-10" db="EMBL/GenBank/DDBJ databases">
        <authorList>
            <person name="de Groot N.N."/>
        </authorList>
    </citation>
    <scope>NUCLEOTIDE SEQUENCE [LARGE SCALE GENOMIC DNA]</scope>
    <source>
        <strain evidence="6 7">CGMCC 1.8894</strain>
    </source>
</reference>
<comment type="function">
    <text evidence="1">Is involved in generating a small heat-stable compound (Nod), an acylated oligomer of N-acetylglucosamine, that stimulates mitosis in various plant protoplasts.</text>
</comment>
<dbReference type="PANTHER" id="PTHR43123:SF4">
    <property type="entry name" value="POLYSACCHARIDE DEACETYLASE"/>
    <property type="match status" value="1"/>
</dbReference>
<dbReference type="Pfam" id="PF01522">
    <property type="entry name" value="Polysacc_deac_1"/>
    <property type="match status" value="1"/>
</dbReference>
<name>A0A1H3D154_9RHOB</name>
<feature type="domain" description="NodB homology" evidence="5">
    <location>
        <begin position="72"/>
        <end position="289"/>
    </location>
</feature>